<evidence type="ECO:0000313" key="10">
    <source>
        <dbReference type="Proteomes" id="UP000198976"/>
    </source>
</evidence>
<dbReference type="Proteomes" id="UP000198976">
    <property type="component" value="Chromosome I"/>
</dbReference>
<name>A0ABY0V511_9ACTO</name>
<keyword evidence="6" id="KW-0239">DNA-directed DNA polymerase</keyword>
<dbReference type="EMBL" id="LT629792">
    <property type="protein sequence ID" value="SDT85914.1"/>
    <property type="molecule type" value="Genomic_DNA"/>
</dbReference>
<feature type="domain" description="DNA polymerase III delta subunit C-terminal" evidence="8">
    <location>
        <begin position="318"/>
        <end position="384"/>
    </location>
</feature>
<dbReference type="InterPro" id="IPR015199">
    <property type="entry name" value="DNA_pol_III_delta_C"/>
</dbReference>
<protein>
    <recommendedName>
        <fullName evidence="2">DNA polymerase III subunit delta'</fullName>
        <ecNumber evidence="1">2.7.7.7</ecNumber>
    </recommendedName>
</protein>
<dbReference type="Pfam" id="PF09115">
    <property type="entry name" value="DNApol3-delta_C"/>
    <property type="match status" value="1"/>
</dbReference>
<dbReference type="PANTHER" id="PTHR11669">
    <property type="entry name" value="REPLICATION FACTOR C / DNA POLYMERASE III GAMMA-TAU SUBUNIT"/>
    <property type="match status" value="1"/>
</dbReference>
<sequence>MSVWDDIVGQEKAVATLQEAARAARHIVEGNSDRSTHSMTHAWLVTGPPGSGRSNAALAFAACLQCTGSEIGCGTCPGCVTTVARTNADVLSVATETSIITAEQVRDIIMRAQVAPSQGRWRVIVIEDADRIQELSLNILLKAIEEPPERTVWVLCAPSSEDMITTVRSRCRQLSLRIPSVAAVAGLLVRQLGVDMNVAREAARAAQCHIGRAKALARDPEERDKRRQRIRAAIHVASVGEAAVAAHDLVEMAKSDTQTVAEQRNTEEEAKLRYQLGMVEGDKMTPHARSQLRQLRENQTRRMKRSLTDMLDRILLDVMSVYRDVLMLQLGANQDLMNDDVAEVIERIARTSSPEQTLARIDLIDQARTRLTNGANPLLAMEAMVVALR</sequence>
<keyword evidence="5" id="KW-0235">DNA replication</keyword>
<evidence type="ECO:0000256" key="1">
    <source>
        <dbReference type="ARBA" id="ARBA00012417"/>
    </source>
</evidence>
<evidence type="ECO:0000256" key="4">
    <source>
        <dbReference type="ARBA" id="ARBA00022695"/>
    </source>
</evidence>
<dbReference type="NCBIfam" id="NF005926">
    <property type="entry name" value="PRK07940.1"/>
    <property type="match status" value="1"/>
</dbReference>
<dbReference type="Gene3D" id="3.40.50.300">
    <property type="entry name" value="P-loop containing nucleotide triphosphate hydrolases"/>
    <property type="match status" value="1"/>
</dbReference>
<dbReference type="RefSeq" id="WP_092648130.1">
    <property type="nucleotide sequence ID" value="NZ_LT629792.1"/>
</dbReference>
<evidence type="ECO:0000256" key="3">
    <source>
        <dbReference type="ARBA" id="ARBA00022679"/>
    </source>
</evidence>
<evidence type="ECO:0000256" key="2">
    <source>
        <dbReference type="ARBA" id="ARBA00014363"/>
    </source>
</evidence>
<evidence type="ECO:0000256" key="7">
    <source>
        <dbReference type="ARBA" id="ARBA00049244"/>
    </source>
</evidence>
<comment type="catalytic activity">
    <reaction evidence="7">
        <text>DNA(n) + a 2'-deoxyribonucleoside 5'-triphosphate = DNA(n+1) + diphosphate</text>
        <dbReference type="Rhea" id="RHEA:22508"/>
        <dbReference type="Rhea" id="RHEA-COMP:17339"/>
        <dbReference type="Rhea" id="RHEA-COMP:17340"/>
        <dbReference type="ChEBI" id="CHEBI:33019"/>
        <dbReference type="ChEBI" id="CHEBI:61560"/>
        <dbReference type="ChEBI" id="CHEBI:173112"/>
        <dbReference type="EC" id="2.7.7.7"/>
    </reaction>
</comment>
<gene>
    <name evidence="9" type="ORF">SAMN04489714_0189</name>
</gene>
<dbReference type="InterPro" id="IPR050238">
    <property type="entry name" value="DNA_Rep/Repair_Clamp_Loader"/>
</dbReference>
<organism evidence="9 10">
    <name type="scientific">Schaalia radingae</name>
    <dbReference type="NCBI Taxonomy" id="131110"/>
    <lineage>
        <taxon>Bacteria</taxon>
        <taxon>Bacillati</taxon>
        <taxon>Actinomycetota</taxon>
        <taxon>Actinomycetes</taxon>
        <taxon>Actinomycetales</taxon>
        <taxon>Actinomycetaceae</taxon>
        <taxon>Schaalia</taxon>
    </lineage>
</organism>
<dbReference type="Pfam" id="PF13177">
    <property type="entry name" value="DNA_pol3_delta2"/>
    <property type="match status" value="1"/>
</dbReference>
<dbReference type="PANTHER" id="PTHR11669:SF8">
    <property type="entry name" value="DNA POLYMERASE III SUBUNIT DELTA"/>
    <property type="match status" value="1"/>
</dbReference>
<keyword evidence="4" id="KW-0548">Nucleotidyltransferase</keyword>
<reference evidence="9 10" key="1">
    <citation type="submission" date="2016-10" db="EMBL/GenBank/DDBJ databases">
        <authorList>
            <person name="Varghese N."/>
            <person name="Submissions S."/>
        </authorList>
    </citation>
    <scope>NUCLEOTIDE SEQUENCE [LARGE SCALE GENOMIC DNA]</scope>
    <source>
        <strain evidence="9 10">DSM 9169</strain>
    </source>
</reference>
<proteinExistence type="predicted"/>
<keyword evidence="3" id="KW-0808">Transferase</keyword>
<dbReference type="EC" id="2.7.7.7" evidence="1"/>
<evidence type="ECO:0000259" key="8">
    <source>
        <dbReference type="Pfam" id="PF09115"/>
    </source>
</evidence>
<evidence type="ECO:0000313" key="9">
    <source>
        <dbReference type="EMBL" id="SDT85914.1"/>
    </source>
</evidence>
<dbReference type="InterPro" id="IPR027417">
    <property type="entry name" value="P-loop_NTPase"/>
</dbReference>
<keyword evidence="10" id="KW-1185">Reference proteome</keyword>
<evidence type="ECO:0000256" key="5">
    <source>
        <dbReference type="ARBA" id="ARBA00022705"/>
    </source>
</evidence>
<evidence type="ECO:0000256" key="6">
    <source>
        <dbReference type="ARBA" id="ARBA00022932"/>
    </source>
</evidence>
<dbReference type="SUPFAM" id="SSF52540">
    <property type="entry name" value="P-loop containing nucleoside triphosphate hydrolases"/>
    <property type="match status" value="1"/>
</dbReference>
<accession>A0ABY0V511</accession>